<dbReference type="SUPFAM" id="SSF101386">
    <property type="entry name" value="all-alpha NTP pyrophosphatases"/>
    <property type="match status" value="1"/>
</dbReference>
<protein>
    <submittedName>
        <fullName evidence="1">Nucleotide pyrophosphohydrolase</fullName>
    </submittedName>
</protein>
<dbReference type="GO" id="GO:0047429">
    <property type="term" value="F:nucleoside triphosphate diphosphatase activity"/>
    <property type="evidence" value="ECO:0007669"/>
    <property type="project" value="InterPro"/>
</dbReference>
<comment type="caution">
    <text evidence="1">The sequence shown here is derived from an EMBL/GenBank/DDBJ whole genome shotgun (WGS) entry which is preliminary data.</text>
</comment>
<dbReference type="AlphaFoldDB" id="A0A1F7Y149"/>
<dbReference type="InterPro" id="IPR052555">
    <property type="entry name" value="dCTP_Pyrophosphatase"/>
</dbReference>
<dbReference type="PANTHER" id="PTHR46523">
    <property type="entry name" value="DCTP PYROPHOSPHATASE 1"/>
    <property type="match status" value="1"/>
</dbReference>
<gene>
    <name evidence="1" type="ORF">A2863_01075</name>
</gene>
<dbReference type="InterPro" id="IPR025984">
    <property type="entry name" value="DCTPP"/>
</dbReference>
<dbReference type="GO" id="GO:0009143">
    <property type="term" value="P:nucleoside triphosphate catabolic process"/>
    <property type="evidence" value="ECO:0007669"/>
    <property type="project" value="InterPro"/>
</dbReference>
<dbReference type="Gene3D" id="1.10.287.1080">
    <property type="entry name" value="MazG-like"/>
    <property type="match status" value="1"/>
</dbReference>
<reference evidence="1 2" key="1">
    <citation type="journal article" date="2016" name="Nat. Commun.">
        <title>Thousands of microbial genomes shed light on interconnected biogeochemical processes in an aquifer system.</title>
        <authorList>
            <person name="Anantharaman K."/>
            <person name="Brown C.T."/>
            <person name="Hug L.A."/>
            <person name="Sharon I."/>
            <person name="Castelle C.J."/>
            <person name="Probst A.J."/>
            <person name="Thomas B.C."/>
            <person name="Singh A."/>
            <person name="Wilkins M.J."/>
            <person name="Karaoz U."/>
            <person name="Brodie E.L."/>
            <person name="Williams K.H."/>
            <person name="Hubbard S.S."/>
            <person name="Banfield J.F."/>
        </authorList>
    </citation>
    <scope>NUCLEOTIDE SEQUENCE [LARGE SCALE GENOMIC DNA]</scope>
</reference>
<name>A0A1F7Y149_9BACT</name>
<dbReference type="Proteomes" id="UP000178750">
    <property type="component" value="Unassembled WGS sequence"/>
</dbReference>
<dbReference type="EMBL" id="MGGF01000049">
    <property type="protein sequence ID" value="OGM21011.1"/>
    <property type="molecule type" value="Genomic_DNA"/>
</dbReference>
<dbReference type="PIRSF" id="PIRSF029826">
    <property type="entry name" value="UCP029826_pph"/>
    <property type="match status" value="1"/>
</dbReference>
<organism evidence="1 2">
    <name type="scientific">Candidatus Woesebacteria bacterium RIFCSPHIGHO2_01_FULL_38_9b</name>
    <dbReference type="NCBI Taxonomy" id="1802493"/>
    <lineage>
        <taxon>Bacteria</taxon>
        <taxon>Candidatus Woeseibacteriota</taxon>
    </lineage>
</organism>
<accession>A0A1F7Y149</accession>
<dbReference type="Pfam" id="PF12643">
    <property type="entry name" value="MazG-like"/>
    <property type="match status" value="1"/>
</dbReference>
<proteinExistence type="predicted"/>
<sequence>MSDLRTLIKKIRKFNKERNWDQFHNYKDLAISLSLEASEVLEHFQWKTEKEIEERVNSRREEIADELGDVIIYLLQIADKLKLDIVKAGINKLKKAAKKYPVKKSKGRHTKYTEL</sequence>
<dbReference type="CDD" id="cd11537">
    <property type="entry name" value="NTP-PPase_RS21-C6_like"/>
    <property type="match status" value="1"/>
</dbReference>
<dbReference type="PANTHER" id="PTHR46523:SF1">
    <property type="entry name" value="DCTP PYROPHOSPHATASE 1"/>
    <property type="match status" value="1"/>
</dbReference>
<evidence type="ECO:0000313" key="1">
    <source>
        <dbReference type="EMBL" id="OGM21011.1"/>
    </source>
</evidence>
<evidence type="ECO:0000313" key="2">
    <source>
        <dbReference type="Proteomes" id="UP000178750"/>
    </source>
</evidence>
<keyword evidence="1" id="KW-0378">Hydrolase</keyword>